<dbReference type="InterPro" id="IPR001188">
    <property type="entry name" value="Sperm_putr-bd"/>
</dbReference>
<dbReference type="InterPro" id="IPR006059">
    <property type="entry name" value="SBP"/>
</dbReference>
<dbReference type="PRINTS" id="PR00909">
    <property type="entry name" value="SPERMDNBNDNG"/>
</dbReference>
<evidence type="ECO:0000313" key="6">
    <source>
        <dbReference type="EMBL" id="GIF84689.1"/>
    </source>
</evidence>
<proteinExistence type="predicted"/>
<dbReference type="InterPro" id="IPR006311">
    <property type="entry name" value="TAT_signal"/>
</dbReference>
<keyword evidence="4" id="KW-0574">Periplasm</keyword>
<keyword evidence="3 5" id="KW-0732">Signal</keyword>
<evidence type="ECO:0000313" key="7">
    <source>
        <dbReference type="Proteomes" id="UP000601223"/>
    </source>
</evidence>
<evidence type="ECO:0000256" key="5">
    <source>
        <dbReference type="SAM" id="SignalP"/>
    </source>
</evidence>
<gene>
    <name evidence="6" type="ORF">Cba03nite_60380</name>
</gene>
<dbReference type="GO" id="GO:0015846">
    <property type="term" value="P:polyamine transport"/>
    <property type="evidence" value="ECO:0007669"/>
    <property type="project" value="InterPro"/>
</dbReference>
<name>A0A8J3JLH8_9ACTN</name>
<dbReference type="RefSeq" id="WP_203753364.1">
    <property type="nucleotide sequence ID" value="NZ_BONF01000040.1"/>
</dbReference>
<dbReference type="Pfam" id="PF13416">
    <property type="entry name" value="SBP_bac_8"/>
    <property type="match status" value="1"/>
</dbReference>
<evidence type="ECO:0000256" key="2">
    <source>
        <dbReference type="ARBA" id="ARBA00022448"/>
    </source>
</evidence>
<comment type="subcellular location">
    <subcellularLocation>
        <location evidence="1">Periplasm</location>
    </subcellularLocation>
</comment>
<dbReference type="AlphaFoldDB" id="A0A8J3JLH8"/>
<dbReference type="CDD" id="cd13590">
    <property type="entry name" value="PBP2_PotD_PotF_like"/>
    <property type="match status" value="1"/>
</dbReference>
<dbReference type="EMBL" id="BONF01000040">
    <property type="protein sequence ID" value="GIF84689.1"/>
    <property type="molecule type" value="Genomic_DNA"/>
</dbReference>
<keyword evidence="7" id="KW-1185">Reference proteome</keyword>
<evidence type="ECO:0000256" key="4">
    <source>
        <dbReference type="ARBA" id="ARBA00022764"/>
    </source>
</evidence>
<dbReference type="PANTHER" id="PTHR30222:SF17">
    <property type="entry name" value="SPERMIDINE_PUTRESCINE-BINDING PERIPLASMIC PROTEIN"/>
    <property type="match status" value="1"/>
</dbReference>
<evidence type="ECO:0000256" key="3">
    <source>
        <dbReference type="ARBA" id="ARBA00022729"/>
    </source>
</evidence>
<reference evidence="6 7" key="1">
    <citation type="submission" date="2021-01" db="EMBL/GenBank/DDBJ databases">
        <title>Whole genome shotgun sequence of Catellatospora bangladeshensis NBRC 107357.</title>
        <authorList>
            <person name="Komaki H."/>
            <person name="Tamura T."/>
        </authorList>
    </citation>
    <scope>NUCLEOTIDE SEQUENCE [LARGE SCALE GENOMIC DNA]</scope>
    <source>
        <strain evidence="6 7">NBRC 107357</strain>
    </source>
</reference>
<accession>A0A8J3JLH8</accession>
<feature type="chain" id="PRO_5035231773" evidence="5">
    <location>
        <begin position="43"/>
        <end position="412"/>
    </location>
</feature>
<keyword evidence="2" id="KW-0813">Transport</keyword>
<dbReference type="GO" id="GO:0019808">
    <property type="term" value="F:polyamine binding"/>
    <property type="evidence" value="ECO:0007669"/>
    <property type="project" value="InterPro"/>
</dbReference>
<feature type="signal peptide" evidence="5">
    <location>
        <begin position="1"/>
        <end position="42"/>
    </location>
</feature>
<dbReference type="SUPFAM" id="SSF53850">
    <property type="entry name" value="Periplasmic binding protein-like II"/>
    <property type="match status" value="1"/>
</dbReference>
<protein>
    <submittedName>
        <fullName evidence="6">ABC transporter substrate-binding protein</fullName>
    </submittedName>
</protein>
<sequence length="412" mass="44648">MPRRIPLSPQAQAVLSAMPSRRNVLRGSLAAGAFAVAGGALAACGTKGTNGNATGAQSEGPRCTTQDLSATERKVLFSNWPEYIDEDEKNAEIRPTLVAFKAKTGIDVEYTADINDNNDFYGKIRQQLAACQTINRDIVVFTDWMAATFIRNGFAQKFSPDKVATFAKNLAPSLRGRQFDPNTEYAAPWQSGLTGIGVNTGVTKEVRTVDELLTRPDLKGKVTFLTEMHDTMGFMLLSIGKDPGNFTAADFDAALEKLKGGVSSGQIRRFTGNDYVQDLAKGDIAACIAWSGDVIQLGFDNPKIKLITPDEGMMLWSDNMLIPVTATHASNAQALIDYYYDPKVAAELAAYVNYVCPVAGAQEAMKDIDPELAENPLIFPDAAMQAKTKIFMPLTEAQEKEYQGKFQAAIGA</sequence>
<comment type="caution">
    <text evidence="6">The sequence shown here is derived from an EMBL/GenBank/DDBJ whole genome shotgun (WGS) entry which is preliminary data.</text>
</comment>
<dbReference type="Gene3D" id="3.40.190.10">
    <property type="entry name" value="Periplasmic binding protein-like II"/>
    <property type="match status" value="2"/>
</dbReference>
<dbReference type="PANTHER" id="PTHR30222">
    <property type="entry name" value="SPERMIDINE/PUTRESCINE-BINDING PERIPLASMIC PROTEIN"/>
    <property type="match status" value="1"/>
</dbReference>
<dbReference type="PROSITE" id="PS51318">
    <property type="entry name" value="TAT"/>
    <property type="match status" value="1"/>
</dbReference>
<organism evidence="6 7">
    <name type="scientific">Catellatospora bangladeshensis</name>
    <dbReference type="NCBI Taxonomy" id="310355"/>
    <lineage>
        <taxon>Bacteria</taxon>
        <taxon>Bacillati</taxon>
        <taxon>Actinomycetota</taxon>
        <taxon>Actinomycetes</taxon>
        <taxon>Micromonosporales</taxon>
        <taxon>Micromonosporaceae</taxon>
        <taxon>Catellatospora</taxon>
    </lineage>
</organism>
<dbReference type="GO" id="GO:0042597">
    <property type="term" value="C:periplasmic space"/>
    <property type="evidence" value="ECO:0007669"/>
    <property type="project" value="UniProtKB-SubCell"/>
</dbReference>
<evidence type="ECO:0000256" key="1">
    <source>
        <dbReference type="ARBA" id="ARBA00004418"/>
    </source>
</evidence>
<dbReference type="Proteomes" id="UP000601223">
    <property type="component" value="Unassembled WGS sequence"/>
</dbReference>